<keyword evidence="2" id="KW-0472">Membrane</keyword>
<feature type="region of interest" description="Disordered" evidence="1">
    <location>
        <begin position="92"/>
        <end position="124"/>
    </location>
</feature>
<organism evidence="3 4">
    <name type="scientific">Scylla paramamosain</name>
    <name type="common">Mud crab</name>
    <dbReference type="NCBI Taxonomy" id="85552"/>
    <lineage>
        <taxon>Eukaryota</taxon>
        <taxon>Metazoa</taxon>
        <taxon>Ecdysozoa</taxon>
        <taxon>Arthropoda</taxon>
        <taxon>Crustacea</taxon>
        <taxon>Multicrustacea</taxon>
        <taxon>Malacostraca</taxon>
        <taxon>Eumalacostraca</taxon>
        <taxon>Eucarida</taxon>
        <taxon>Decapoda</taxon>
        <taxon>Pleocyemata</taxon>
        <taxon>Brachyura</taxon>
        <taxon>Eubrachyura</taxon>
        <taxon>Portunoidea</taxon>
        <taxon>Portunidae</taxon>
        <taxon>Portuninae</taxon>
        <taxon>Scylla</taxon>
    </lineage>
</organism>
<gene>
    <name evidence="3" type="ORF">O3P69_000473</name>
</gene>
<reference evidence="3 4" key="1">
    <citation type="submission" date="2023-03" db="EMBL/GenBank/DDBJ databases">
        <title>High-quality genome of Scylla paramamosain provides insights in environmental adaptation.</title>
        <authorList>
            <person name="Zhang L."/>
        </authorList>
    </citation>
    <scope>NUCLEOTIDE SEQUENCE [LARGE SCALE GENOMIC DNA]</scope>
    <source>
        <strain evidence="3">LZ_2023a</strain>
        <tissue evidence="3">Muscle</tissue>
    </source>
</reference>
<feature type="transmembrane region" description="Helical" evidence="2">
    <location>
        <begin position="12"/>
        <end position="30"/>
    </location>
</feature>
<feature type="compositionally biased region" description="Polar residues" evidence="1">
    <location>
        <begin position="99"/>
        <end position="112"/>
    </location>
</feature>
<evidence type="ECO:0000313" key="3">
    <source>
        <dbReference type="EMBL" id="KAK8403387.1"/>
    </source>
</evidence>
<dbReference type="EMBL" id="JARAKH010000006">
    <property type="protein sequence ID" value="KAK8403387.1"/>
    <property type="molecule type" value="Genomic_DNA"/>
</dbReference>
<evidence type="ECO:0000256" key="1">
    <source>
        <dbReference type="SAM" id="MobiDB-lite"/>
    </source>
</evidence>
<keyword evidence="4" id="KW-1185">Reference proteome</keyword>
<dbReference type="AlphaFoldDB" id="A0AAW0UXJ9"/>
<keyword evidence="2" id="KW-0812">Transmembrane</keyword>
<comment type="caution">
    <text evidence="3">The sequence shown here is derived from an EMBL/GenBank/DDBJ whole genome shotgun (WGS) entry which is preliminary data.</text>
</comment>
<keyword evidence="2" id="KW-1133">Transmembrane helix</keyword>
<accession>A0AAW0UXJ9</accession>
<proteinExistence type="predicted"/>
<evidence type="ECO:0000256" key="2">
    <source>
        <dbReference type="SAM" id="Phobius"/>
    </source>
</evidence>
<evidence type="ECO:0000313" key="4">
    <source>
        <dbReference type="Proteomes" id="UP001487740"/>
    </source>
</evidence>
<protein>
    <submittedName>
        <fullName evidence="3">Uncharacterized protein</fullName>
    </submittedName>
</protein>
<dbReference type="Proteomes" id="UP001487740">
    <property type="component" value="Unassembled WGS sequence"/>
</dbReference>
<name>A0AAW0UXJ9_SCYPA</name>
<sequence length="253" mass="26818">MTDSGTLSCSTVRDVVIFVICVTFIILIAIGAFIPAAVVGAVGAIVALLFFAVKQGRKMKHTPNQSTGPDTGLLYTISARPRISFLQVAQPHPPHYHHQTSPQETHTITSPPRNRPPSFSTSSLSSQLSHSYYTHSSSFSALSPYISSVSAEGRHHTTSPAQRSASIILGITASDAAEDAVRQAGNQSPPAYVEVVDDDMGPPLPPPQLYTTPAAGGRYGEVFGPSSDGLPSYETVVATRQPHSDDPPPYVPS</sequence>
<feature type="region of interest" description="Disordered" evidence="1">
    <location>
        <begin position="209"/>
        <end position="253"/>
    </location>
</feature>